<name>A0A7Y5AMW4_9GAMM</name>
<feature type="binding site" evidence="11">
    <location>
        <position position="260"/>
    </location>
    <ligand>
        <name>Mg(2+)</name>
        <dbReference type="ChEBI" id="CHEBI:18420"/>
        <label>1</label>
    </ligand>
</feature>
<dbReference type="Proteomes" id="UP000523161">
    <property type="component" value="Unassembled WGS sequence"/>
</dbReference>
<dbReference type="GO" id="GO:0005840">
    <property type="term" value="C:ribosome"/>
    <property type="evidence" value="ECO:0007669"/>
    <property type="project" value="UniProtKB-KW"/>
</dbReference>
<keyword evidence="8 11" id="KW-0464">Manganese</keyword>
<evidence type="ECO:0000256" key="2">
    <source>
        <dbReference type="ARBA" id="ARBA00022598"/>
    </source>
</evidence>
<evidence type="ECO:0000256" key="9">
    <source>
        <dbReference type="ARBA" id="ARBA00061239"/>
    </source>
</evidence>
<dbReference type="GO" id="GO:0046872">
    <property type="term" value="F:metal ion binding"/>
    <property type="evidence" value="ECO:0007669"/>
    <property type="project" value="UniProtKB-KW"/>
</dbReference>
<feature type="binding site" evidence="11">
    <location>
        <position position="262"/>
    </location>
    <ligand>
        <name>Mn(2+)</name>
        <dbReference type="ChEBI" id="CHEBI:29035"/>
        <label>2</label>
    </ligand>
</feature>
<feature type="binding site" evidence="11">
    <location>
        <position position="141"/>
    </location>
    <ligand>
        <name>ATP</name>
        <dbReference type="ChEBI" id="CHEBI:30616"/>
    </ligand>
</feature>
<feature type="binding site" evidence="11">
    <location>
        <begin position="211"/>
        <end position="213"/>
    </location>
    <ligand>
        <name>ATP</name>
        <dbReference type="ChEBI" id="CHEBI:30616"/>
    </ligand>
</feature>
<dbReference type="HAMAP" id="MF_01552">
    <property type="entry name" value="RimK"/>
    <property type="match status" value="1"/>
</dbReference>
<feature type="binding site" evidence="11">
    <location>
        <position position="248"/>
    </location>
    <ligand>
        <name>Mg(2+)</name>
        <dbReference type="ChEBI" id="CHEBI:18420"/>
        <label>1</label>
    </ligand>
</feature>
<keyword evidence="14" id="KW-1185">Reference proteome</keyword>
<dbReference type="GO" id="GO:0009432">
    <property type="term" value="P:SOS response"/>
    <property type="evidence" value="ECO:0007669"/>
    <property type="project" value="TreeGrafter"/>
</dbReference>
<evidence type="ECO:0000256" key="10">
    <source>
        <dbReference type="ARBA" id="ARBA00072141"/>
    </source>
</evidence>
<keyword evidence="4 11" id="KW-0547">Nucleotide-binding</keyword>
<keyword evidence="13" id="KW-0689">Ribosomal protein</keyword>
<dbReference type="RefSeq" id="WP_173499528.1">
    <property type="nucleotide sequence ID" value="NZ_JABSOD010000002.1"/>
</dbReference>
<evidence type="ECO:0000313" key="14">
    <source>
        <dbReference type="Proteomes" id="UP000523161"/>
    </source>
</evidence>
<reference evidence="13 14" key="1">
    <citation type="submission" date="2020-06" db="EMBL/GenBank/DDBJ databases">
        <title>Rheinheimera sp. nov., a marine bacterium isolated from coastal.</title>
        <authorList>
            <person name="Yu Q."/>
            <person name="Qi Y."/>
            <person name="Pu J."/>
        </authorList>
    </citation>
    <scope>NUCLEOTIDE SEQUENCE [LARGE SCALE GENOMIC DNA]</scope>
    <source>
        <strain evidence="13 14">YQF-2</strain>
    </source>
</reference>
<evidence type="ECO:0000256" key="11">
    <source>
        <dbReference type="HAMAP-Rule" id="MF_01552"/>
    </source>
</evidence>
<dbReference type="PROSITE" id="PS50975">
    <property type="entry name" value="ATP_GRASP"/>
    <property type="match status" value="1"/>
</dbReference>
<dbReference type="EC" id="6.3.2.-" evidence="11"/>
<dbReference type="Gene3D" id="3.40.50.20">
    <property type="match status" value="1"/>
</dbReference>
<keyword evidence="7 11" id="KW-0648">Protein biosynthesis</keyword>
<dbReference type="GO" id="GO:0006412">
    <property type="term" value="P:translation"/>
    <property type="evidence" value="ECO:0007669"/>
    <property type="project" value="UniProtKB-KW"/>
</dbReference>
<sequence length="305" mass="32564">MKIAILSRNAELYSTKRLVEAATALGHEVQVIDPLACYMNVNRSNSSIHHKGEVLTGFDAVIPRIGASITFYGTAVLRQFEMMGVYSLNESVAISRARDKLRSLQLLARQGIGLPVTGFADKPGDIPDLIDMVGGAPLVIKLLEGTQGIGVVLAETRTAAESVIEAFMGLNANILVQEYIREANGADIRCFVVGNKVVAAMKRQAKAGEFRSNLHRGGSASVVRLSKEERSTAIRAAKTMGLNVAGVDLLRSNHGPVVMEVNSSPGLEGIEAATGKDIASLSIAFLEQKVASHKTRRKLNTKGTG</sequence>
<dbReference type="AlphaFoldDB" id="A0A7Y5AMW4"/>
<keyword evidence="13" id="KW-0687">Ribonucleoprotein</keyword>
<evidence type="ECO:0000313" key="13">
    <source>
        <dbReference type="EMBL" id="NRQ41272.1"/>
    </source>
</evidence>
<feature type="binding site" evidence="11">
    <location>
        <position position="260"/>
    </location>
    <ligand>
        <name>Mn(2+)</name>
        <dbReference type="ChEBI" id="CHEBI:29035"/>
        <label>1</label>
    </ligand>
</feature>
<protein>
    <recommendedName>
        <fullName evidence="10 11">Probable alpha-L-glutamate ligase</fullName>
        <ecNumber evidence="11">6.3.2.-</ecNumber>
    </recommendedName>
</protein>
<keyword evidence="3 11" id="KW-0479">Metal-binding</keyword>
<dbReference type="GO" id="GO:0005737">
    <property type="term" value="C:cytoplasm"/>
    <property type="evidence" value="ECO:0007669"/>
    <property type="project" value="TreeGrafter"/>
</dbReference>
<dbReference type="GO" id="GO:0005524">
    <property type="term" value="F:ATP binding"/>
    <property type="evidence" value="ECO:0007669"/>
    <property type="project" value="UniProtKB-UniRule"/>
</dbReference>
<dbReference type="NCBIfam" id="NF007764">
    <property type="entry name" value="PRK10446.1"/>
    <property type="match status" value="1"/>
</dbReference>
<dbReference type="InterPro" id="IPR013815">
    <property type="entry name" value="ATP_grasp_subdomain_1"/>
</dbReference>
<comment type="cofactor">
    <cofactor evidence="11">
        <name>Mg(2+)</name>
        <dbReference type="ChEBI" id="CHEBI:18420"/>
    </cofactor>
    <cofactor evidence="11">
        <name>Mn(2+)</name>
        <dbReference type="ChEBI" id="CHEBI:29035"/>
    </cofactor>
    <text evidence="11">Binds 2 magnesium or manganese ions per subunit.</text>
</comment>
<gene>
    <name evidence="11 13" type="primary">rimK</name>
    <name evidence="13" type="ORF">HRH59_01595</name>
</gene>
<accession>A0A7Y5AMW4</accession>
<keyword evidence="2 11" id="KW-0436">Ligase</keyword>
<feature type="binding site" evidence="11">
    <location>
        <position position="187"/>
    </location>
    <ligand>
        <name>ATP</name>
        <dbReference type="ChEBI" id="CHEBI:30616"/>
    </ligand>
</feature>
<feature type="binding site" evidence="11">
    <location>
        <position position="248"/>
    </location>
    <ligand>
        <name>Mn(2+)</name>
        <dbReference type="ChEBI" id="CHEBI:29035"/>
        <label>1</label>
    </ligand>
</feature>
<evidence type="ECO:0000256" key="6">
    <source>
        <dbReference type="ARBA" id="ARBA00022842"/>
    </source>
</evidence>
<dbReference type="Pfam" id="PF18030">
    <property type="entry name" value="Rimk_N"/>
    <property type="match status" value="1"/>
</dbReference>
<dbReference type="PANTHER" id="PTHR21621:SF7">
    <property type="entry name" value="RIBOSOMAL PROTEIN BS6--L-GLUTAMATE LIGASE"/>
    <property type="match status" value="1"/>
</dbReference>
<evidence type="ECO:0000256" key="5">
    <source>
        <dbReference type="ARBA" id="ARBA00022840"/>
    </source>
</evidence>
<dbReference type="Pfam" id="PF08443">
    <property type="entry name" value="RimK"/>
    <property type="match status" value="1"/>
</dbReference>
<feature type="binding site" evidence="11">
    <location>
        <begin position="178"/>
        <end position="179"/>
    </location>
    <ligand>
        <name>ATP</name>
        <dbReference type="ChEBI" id="CHEBI:30616"/>
    </ligand>
</feature>
<dbReference type="InterPro" id="IPR013651">
    <property type="entry name" value="ATP-grasp_RimK-type"/>
</dbReference>
<evidence type="ECO:0000259" key="12">
    <source>
        <dbReference type="PROSITE" id="PS50975"/>
    </source>
</evidence>
<comment type="similarity">
    <text evidence="11">Belongs to the RimK family.</text>
</comment>
<dbReference type="GO" id="GO:0018169">
    <property type="term" value="F:ribosomal S6-glutamic acid ligase activity"/>
    <property type="evidence" value="ECO:0007669"/>
    <property type="project" value="TreeGrafter"/>
</dbReference>
<comment type="cofactor">
    <cofactor evidence="1">
        <name>Mn(2+)</name>
        <dbReference type="ChEBI" id="CHEBI:29035"/>
    </cofactor>
</comment>
<feature type="domain" description="ATP-grasp" evidence="12">
    <location>
        <begin position="104"/>
        <end position="287"/>
    </location>
</feature>
<dbReference type="InterPro" id="IPR011761">
    <property type="entry name" value="ATP-grasp"/>
</dbReference>
<dbReference type="FunFam" id="3.40.50.20:FF:000004">
    <property type="entry name" value="Probable alpha-L-glutamate ligase"/>
    <property type="match status" value="1"/>
</dbReference>
<feature type="binding site" evidence="11">
    <location>
        <position position="260"/>
    </location>
    <ligand>
        <name>Mg(2+)</name>
        <dbReference type="ChEBI" id="CHEBI:18420"/>
        <label>2</label>
    </ligand>
</feature>
<organism evidence="13 14">
    <name type="scientific">Rheinheimera lutimaris</name>
    <dbReference type="NCBI Taxonomy" id="2740584"/>
    <lineage>
        <taxon>Bacteria</taxon>
        <taxon>Pseudomonadati</taxon>
        <taxon>Pseudomonadota</taxon>
        <taxon>Gammaproteobacteria</taxon>
        <taxon>Chromatiales</taxon>
        <taxon>Chromatiaceae</taxon>
        <taxon>Rheinheimera</taxon>
    </lineage>
</organism>
<keyword evidence="6 11" id="KW-0460">Magnesium</keyword>
<feature type="binding site" evidence="11">
    <location>
        <position position="260"/>
    </location>
    <ligand>
        <name>Mn(2+)</name>
        <dbReference type="ChEBI" id="CHEBI:29035"/>
        <label>2</label>
    </ligand>
</feature>
<evidence type="ECO:0000256" key="7">
    <source>
        <dbReference type="ARBA" id="ARBA00022917"/>
    </source>
</evidence>
<dbReference type="SUPFAM" id="SSF56059">
    <property type="entry name" value="Glutathione synthetase ATP-binding domain-like"/>
    <property type="match status" value="1"/>
</dbReference>
<evidence type="ECO:0000256" key="8">
    <source>
        <dbReference type="ARBA" id="ARBA00023211"/>
    </source>
</evidence>
<dbReference type="InterPro" id="IPR023533">
    <property type="entry name" value="RimK"/>
</dbReference>
<evidence type="ECO:0000256" key="3">
    <source>
        <dbReference type="ARBA" id="ARBA00022723"/>
    </source>
</evidence>
<comment type="caution">
    <text evidence="13">The sequence shown here is derived from an EMBL/GenBank/DDBJ whole genome shotgun (WGS) entry which is preliminary data.</text>
</comment>
<dbReference type="Gene3D" id="3.30.1490.20">
    <property type="entry name" value="ATP-grasp fold, A domain"/>
    <property type="match status" value="1"/>
</dbReference>
<dbReference type="NCBIfam" id="TIGR00768">
    <property type="entry name" value="rimK_fam"/>
    <property type="match status" value="1"/>
</dbReference>
<dbReference type="InterPro" id="IPR041107">
    <property type="entry name" value="Rimk_N"/>
</dbReference>
<keyword evidence="5 11" id="KW-0067">ATP-binding</keyword>
<dbReference type="FunFam" id="3.30.1490.20:FF:000005">
    <property type="entry name" value="Probable alpha-L-glutamate ligase 1"/>
    <property type="match status" value="1"/>
</dbReference>
<proteinExistence type="inferred from homology"/>
<evidence type="ECO:0000256" key="1">
    <source>
        <dbReference type="ARBA" id="ARBA00001936"/>
    </source>
</evidence>
<comment type="similarity">
    <text evidence="9">In the C-terminal section; belongs to the RimK family.</text>
</comment>
<feature type="binding site" evidence="11">
    <location>
        <position position="262"/>
    </location>
    <ligand>
        <name>Mg(2+)</name>
        <dbReference type="ChEBI" id="CHEBI:18420"/>
        <label>2</label>
    </ligand>
</feature>
<dbReference type="InterPro" id="IPR004666">
    <property type="entry name" value="Rp_bS6_RimK/Lys_biosynth_LsyX"/>
</dbReference>
<dbReference type="PANTHER" id="PTHR21621">
    <property type="entry name" value="RIBOSOMAL PROTEIN S6 MODIFICATION PROTEIN"/>
    <property type="match status" value="1"/>
</dbReference>
<evidence type="ECO:0000256" key="4">
    <source>
        <dbReference type="ARBA" id="ARBA00022741"/>
    </source>
</evidence>
<dbReference type="EMBL" id="JABSOD010000002">
    <property type="protein sequence ID" value="NRQ41272.1"/>
    <property type="molecule type" value="Genomic_DNA"/>
</dbReference>
<dbReference type="Gene3D" id="3.30.470.20">
    <property type="entry name" value="ATP-grasp fold, B domain"/>
    <property type="match status" value="1"/>
</dbReference>